<dbReference type="NCBIfam" id="TIGR01494">
    <property type="entry name" value="ATPase_P-type"/>
    <property type="match status" value="2"/>
</dbReference>
<dbReference type="SFLD" id="SFLDF00027">
    <property type="entry name" value="p-type_atpase"/>
    <property type="match status" value="1"/>
</dbReference>
<feature type="domain" description="Cation-transporting P-type ATPase C-terminal" evidence="20">
    <location>
        <begin position="718"/>
        <end position="919"/>
    </location>
</feature>
<dbReference type="InterPro" id="IPR023214">
    <property type="entry name" value="HAD_sf"/>
</dbReference>
<dbReference type="PROSITE" id="PS00154">
    <property type="entry name" value="ATPASE_E1_E2"/>
    <property type="match status" value="1"/>
</dbReference>
<keyword evidence="4" id="KW-0633">Potassium transport</keyword>
<dbReference type="PANTHER" id="PTHR42861">
    <property type="entry name" value="CALCIUM-TRANSPORTING ATPASE"/>
    <property type="match status" value="1"/>
</dbReference>
<keyword evidence="8" id="KW-0547">Nucleotide-binding</keyword>
<dbReference type="SFLD" id="SFLDS00003">
    <property type="entry name" value="Haloacid_Dehalogenase"/>
    <property type="match status" value="1"/>
</dbReference>
<evidence type="ECO:0000256" key="3">
    <source>
        <dbReference type="ARBA" id="ARBA00022475"/>
    </source>
</evidence>
<dbReference type="FunFam" id="1.20.1110.10:FF:000015">
    <property type="entry name" value="Sodium ion P-type ATPase"/>
    <property type="match status" value="1"/>
</dbReference>
<dbReference type="Gene3D" id="3.40.50.1000">
    <property type="entry name" value="HAD superfamily/HAD-like"/>
    <property type="match status" value="1"/>
</dbReference>
<dbReference type="HOGENOM" id="CLU_002360_3_3_1"/>
<dbReference type="GO" id="GO:0016887">
    <property type="term" value="F:ATP hydrolysis activity"/>
    <property type="evidence" value="ECO:0007669"/>
    <property type="project" value="InterPro"/>
</dbReference>
<feature type="transmembrane region" description="Helical" evidence="18">
    <location>
        <begin position="239"/>
        <end position="262"/>
    </location>
</feature>
<dbReference type="InterPro" id="IPR059000">
    <property type="entry name" value="ATPase_P-type_domA"/>
</dbReference>
<dbReference type="SFLD" id="SFLDG00002">
    <property type="entry name" value="C1.7:_P-type_atpase_like"/>
    <property type="match status" value="1"/>
</dbReference>
<evidence type="ECO:0000313" key="22">
    <source>
        <dbReference type="Proteomes" id="UP000053259"/>
    </source>
</evidence>
<organism evidence="21 22">
    <name type="scientific">Verruconis gallopava</name>
    <dbReference type="NCBI Taxonomy" id="253628"/>
    <lineage>
        <taxon>Eukaryota</taxon>
        <taxon>Fungi</taxon>
        <taxon>Dikarya</taxon>
        <taxon>Ascomycota</taxon>
        <taxon>Pezizomycotina</taxon>
        <taxon>Dothideomycetes</taxon>
        <taxon>Pleosporomycetidae</taxon>
        <taxon>Venturiales</taxon>
        <taxon>Sympoventuriaceae</taxon>
        <taxon>Verruconis</taxon>
    </lineage>
</organism>
<name>A0A0D1YPT3_9PEZI</name>
<keyword evidence="11" id="KW-0630">Potassium</keyword>
<dbReference type="SUPFAM" id="SSF81660">
    <property type="entry name" value="Metal cation-transporting ATPase, ATP-binding domain N"/>
    <property type="match status" value="1"/>
</dbReference>
<gene>
    <name evidence="21" type="ORF">PV09_06070</name>
</gene>
<feature type="transmembrane region" description="Helical" evidence="18">
    <location>
        <begin position="13"/>
        <end position="32"/>
    </location>
</feature>
<evidence type="ECO:0000256" key="4">
    <source>
        <dbReference type="ARBA" id="ARBA00022538"/>
    </source>
</evidence>
<dbReference type="GeneID" id="27314043"/>
<evidence type="ECO:0000256" key="2">
    <source>
        <dbReference type="ARBA" id="ARBA00022448"/>
    </source>
</evidence>
<dbReference type="Proteomes" id="UP000053259">
    <property type="component" value="Unassembled WGS sequence"/>
</dbReference>
<comment type="subcellular location">
    <subcellularLocation>
        <location evidence="1">Cell membrane</location>
        <topology evidence="1">Multi-pass membrane protein</topology>
    </subcellularLocation>
</comment>
<keyword evidence="17" id="KW-0739">Sodium transport</keyword>
<feature type="transmembrane region" description="Helical" evidence="18">
    <location>
        <begin position="688"/>
        <end position="709"/>
    </location>
</feature>
<feature type="domain" description="P-type ATPase A" evidence="19">
    <location>
        <begin position="47"/>
        <end position="164"/>
    </location>
</feature>
<dbReference type="EMBL" id="KN847548">
    <property type="protein sequence ID" value="KIW02627.1"/>
    <property type="molecule type" value="Genomic_DNA"/>
</dbReference>
<dbReference type="NCBIfam" id="TIGR01523">
    <property type="entry name" value="ATPase-IID_K-Na"/>
    <property type="match status" value="1"/>
</dbReference>
<evidence type="ECO:0000256" key="5">
    <source>
        <dbReference type="ARBA" id="ARBA00022553"/>
    </source>
</evidence>
<dbReference type="PRINTS" id="PR00120">
    <property type="entry name" value="HATPASE"/>
</dbReference>
<dbReference type="FunFam" id="3.40.50.1000:FF:000193">
    <property type="entry name" value="Plasma membrane calcium-transporting ATPase 2"/>
    <property type="match status" value="1"/>
</dbReference>
<evidence type="ECO:0000256" key="12">
    <source>
        <dbReference type="ARBA" id="ARBA00022967"/>
    </source>
</evidence>
<evidence type="ECO:0000256" key="17">
    <source>
        <dbReference type="ARBA" id="ARBA00023201"/>
    </source>
</evidence>
<dbReference type="InterPro" id="IPR001757">
    <property type="entry name" value="P_typ_ATPase"/>
</dbReference>
<evidence type="ECO:0000256" key="14">
    <source>
        <dbReference type="ARBA" id="ARBA00023053"/>
    </source>
</evidence>
<feature type="transmembrane region" description="Helical" evidence="18">
    <location>
        <begin position="864"/>
        <end position="883"/>
    </location>
</feature>
<keyword evidence="2" id="KW-0813">Transport</keyword>
<evidence type="ECO:0000256" key="10">
    <source>
        <dbReference type="ARBA" id="ARBA00022842"/>
    </source>
</evidence>
<dbReference type="Pfam" id="PF00689">
    <property type="entry name" value="Cation_ATPase_C"/>
    <property type="match status" value="1"/>
</dbReference>
<dbReference type="VEuPathDB" id="FungiDB:PV09_06070"/>
<evidence type="ECO:0000313" key="21">
    <source>
        <dbReference type="EMBL" id="KIW02627.1"/>
    </source>
</evidence>
<dbReference type="Pfam" id="PF13246">
    <property type="entry name" value="Cation_ATPase"/>
    <property type="match status" value="1"/>
</dbReference>
<keyword evidence="7" id="KW-0479">Metal-binding</keyword>
<dbReference type="STRING" id="253628.A0A0D1YPT3"/>
<dbReference type="PRINTS" id="PR00119">
    <property type="entry name" value="CATATPASE"/>
</dbReference>
<dbReference type="GO" id="GO:0006814">
    <property type="term" value="P:sodium ion transport"/>
    <property type="evidence" value="ECO:0007669"/>
    <property type="project" value="UniProtKB-KW"/>
</dbReference>
<dbReference type="Gene3D" id="2.70.150.10">
    <property type="entry name" value="Calcium-transporting ATPase, cytoplasmic transduction domain A"/>
    <property type="match status" value="1"/>
</dbReference>
<feature type="transmembrane region" description="Helical" evidence="18">
    <location>
        <begin position="895"/>
        <end position="913"/>
    </location>
</feature>
<keyword evidence="10" id="KW-0460">Magnesium</keyword>
<dbReference type="Gene3D" id="3.40.1110.10">
    <property type="entry name" value="Calcium-transporting ATPase, cytoplasmic domain N"/>
    <property type="match status" value="1"/>
</dbReference>
<evidence type="ECO:0000259" key="20">
    <source>
        <dbReference type="Pfam" id="PF00689"/>
    </source>
</evidence>
<dbReference type="GO" id="GO:0015662">
    <property type="term" value="F:P-type ion transporter activity"/>
    <property type="evidence" value="ECO:0007669"/>
    <property type="project" value="UniProtKB-ARBA"/>
</dbReference>
<dbReference type="InterPro" id="IPR023299">
    <property type="entry name" value="ATPase_P-typ_cyto_dom_N"/>
</dbReference>
<dbReference type="GO" id="GO:0019829">
    <property type="term" value="F:ATPase-coupled monoatomic cation transmembrane transporter activity"/>
    <property type="evidence" value="ECO:0007669"/>
    <property type="project" value="InterPro"/>
</dbReference>
<dbReference type="GO" id="GO:0005886">
    <property type="term" value="C:plasma membrane"/>
    <property type="evidence" value="ECO:0007669"/>
    <property type="project" value="UniProtKB-SubCell"/>
</dbReference>
<dbReference type="GO" id="GO:0006813">
    <property type="term" value="P:potassium ion transport"/>
    <property type="evidence" value="ECO:0007669"/>
    <property type="project" value="UniProtKB-KW"/>
</dbReference>
<proteinExistence type="predicted"/>
<keyword evidence="12" id="KW-1278">Translocase</keyword>
<keyword evidence="3" id="KW-1003">Cell membrane</keyword>
<evidence type="ECO:0000256" key="8">
    <source>
        <dbReference type="ARBA" id="ARBA00022741"/>
    </source>
</evidence>
<dbReference type="InterPro" id="IPR036412">
    <property type="entry name" value="HAD-like_sf"/>
</dbReference>
<keyword evidence="15" id="KW-0406">Ion transport</keyword>
<evidence type="ECO:0000256" key="6">
    <source>
        <dbReference type="ARBA" id="ARBA00022692"/>
    </source>
</evidence>
<feature type="transmembrane region" description="Helical" evidence="18">
    <location>
        <begin position="212"/>
        <end position="233"/>
    </location>
</feature>
<evidence type="ECO:0000256" key="16">
    <source>
        <dbReference type="ARBA" id="ARBA00023136"/>
    </source>
</evidence>
<dbReference type="Gene3D" id="1.20.1110.10">
    <property type="entry name" value="Calcium-transporting ATPase, transmembrane domain"/>
    <property type="match status" value="2"/>
</dbReference>
<sequence length="958" mass="104591">MITMAISYGIKDYVEGSVIAAVISLNVVVGFVQDLRAEQQIQALKAMSAPLAKVIRNGVASTIKSESLVVGDLIQIGVGDRIPADARVVESVNLASDESALTGEALPRSKRAELVLSNLPNGNCLELGDRKNMVYSGTIIASGRGKAIVVATGSRSEFGKTSGLLDPRKEEKEKLAQMGILRRLWFTIFNNMKTILGLDAQSTPLVRSLSKFALLLFTLAILLTIIVFAVNKFDVHEEVLIYGICVAVAIIPESLIAVLTITQAVGAKAMARGNVLVRKITALEAVGGTTHICSDKTGTLTGGKMIATQAWIPQQHQVGRLSVVDVGNPFNPDSGSVHRENLELPTLGSRNPVTKFLRTVALCNLAVVTRGKTSATLGSDVESVDTSNGEWTGDGEPGEVALQVLAMRFGLAKDTIIAYEELTFTAEYPFSSKDKRMTVVYRDRSGTHHAFTKGATEVLLEKSTADDSLKLLVRTQLEQYASQGLRIMTVAYRAFGPDSTQRFEQENREEMEQELEFLGLVGIQDPPRPETAGAVRRAQIAGIKVHMLTGDHQKTAESIAKAVGIIPTGLSDAAYEKLVMPASKFDRMSNEELDALEHLPLVVARCSPETKVRMVQAMNRRKAFCVMTGDGVNDAPALKRSDVGFAMGRNGTDVAKEASDMVLTDDNFASIVKAVEEGRRLFDNIQKFLMHLLISNISQVFLLLIGLAFRDKEHNSVFPLAPLEILWVNLITSSFLAIGLGLERAQHDIMLRPPHDLKIGVFTRELIIDKMMYGTFMGSLCLAAFASVAYGAGAGDLGEDCNNGWNESCGIVFRARATTYATLTYLLLVTAWEVKHFKRSLFNIDPVRFEGPFSIFPALWSNQFLFWAVVAGFVLVFPIIYIPRLNTEVFKHTSITWEWGVVFACLLTYITLVESWKAIKRAKGWGTPLSKEAKIARAREAKSEMGMDTSTGGTSTPI</sequence>
<feature type="transmembrane region" description="Helical" evidence="18">
    <location>
        <begin position="721"/>
        <end position="742"/>
    </location>
</feature>
<keyword evidence="6 18" id="KW-0812">Transmembrane</keyword>
<keyword evidence="5" id="KW-0597">Phosphoprotein</keyword>
<evidence type="ECO:0000256" key="11">
    <source>
        <dbReference type="ARBA" id="ARBA00022958"/>
    </source>
</evidence>
<dbReference type="SUPFAM" id="SSF56784">
    <property type="entry name" value="HAD-like"/>
    <property type="match status" value="1"/>
</dbReference>
<dbReference type="InParanoid" id="A0A0D1YPT3"/>
<keyword evidence="9" id="KW-0067">ATP-binding</keyword>
<dbReference type="FunFam" id="2.70.150.10:FF:000160">
    <property type="entry name" value="Sarcoplasmic/endoplasmic reticulum calcium ATPase 1"/>
    <property type="match status" value="1"/>
</dbReference>
<dbReference type="OrthoDB" id="3352408at2759"/>
<dbReference type="InterPro" id="IPR008250">
    <property type="entry name" value="ATPase_P-typ_transduc_dom_A_sf"/>
</dbReference>
<dbReference type="InterPro" id="IPR023298">
    <property type="entry name" value="ATPase_P-typ_TM_dom_sf"/>
</dbReference>
<dbReference type="RefSeq" id="XP_016212496.1">
    <property type="nucleotide sequence ID" value="XM_016359660.1"/>
</dbReference>
<dbReference type="GO" id="GO:0098662">
    <property type="term" value="P:inorganic cation transmembrane transport"/>
    <property type="evidence" value="ECO:0007669"/>
    <property type="project" value="UniProtKB-ARBA"/>
</dbReference>
<evidence type="ECO:0000256" key="13">
    <source>
        <dbReference type="ARBA" id="ARBA00022989"/>
    </source>
</evidence>
<dbReference type="SUPFAM" id="SSF81665">
    <property type="entry name" value="Calcium ATPase, transmembrane domain M"/>
    <property type="match status" value="1"/>
</dbReference>
<protein>
    <submittedName>
        <fullName evidence="21">Potassium/sodium efflux P-type ATPase, fungal-type</fullName>
    </submittedName>
</protein>
<reference evidence="21 22" key="1">
    <citation type="submission" date="2015-01" db="EMBL/GenBank/DDBJ databases">
        <title>The Genome Sequence of Ochroconis gallopava CBS43764.</title>
        <authorList>
            <consortium name="The Broad Institute Genomics Platform"/>
            <person name="Cuomo C."/>
            <person name="de Hoog S."/>
            <person name="Gorbushina A."/>
            <person name="Stielow B."/>
            <person name="Teixiera M."/>
            <person name="Abouelleil A."/>
            <person name="Chapman S.B."/>
            <person name="Priest M."/>
            <person name="Young S.K."/>
            <person name="Wortman J."/>
            <person name="Nusbaum C."/>
            <person name="Birren B."/>
        </authorList>
    </citation>
    <scope>NUCLEOTIDE SEQUENCE [LARGE SCALE GENOMIC DNA]</scope>
    <source>
        <strain evidence="21 22">CBS 43764</strain>
    </source>
</reference>
<dbReference type="AlphaFoldDB" id="A0A0D1YPT3"/>
<accession>A0A0D1YPT3</accession>
<keyword evidence="14" id="KW-0915">Sodium</keyword>
<evidence type="ECO:0000256" key="9">
    <source>
        <dbReference type="ARBA" id="ARBA00022840"/>
    </source>
</evidence>
<dbReference type="Pfam" id="PF00122">
    <property type="entry name" value="E1-E2_ATPase"/>
    <property type="match status" value="1"/>
</dbReference>
<dbReference type="GO" id="GO:0005524">
    <property type="term" value="F:ATP binding"/>
    <property type="evidence" value="ECO:0007669"/>
    <property type="project" value="UniProtKB-KW"/>
</dbReference>
<evidence type="ECO:0000256" key="1">
    <source>
        <dbReference type="ARBA" id="ARBA00004651"/>
    </source>
</evidence>
<evidence type="ECO:0000259" key="19">
    <source>
        <dbReference type="Pfam" id="PF00122"/>
    </source>
</evidence>
<evidence type="ECO:0000256" key="15">
    <source>
        <dbReference type="ARBA" id="ARBA00023065"/>
    </source>
</evidence>
<dbReference type="InterPro" id="IPR006068">
    <property type="entry name" value="ATPase_P-typ_cation-transptr_C"/>
</dbReference>
<evidence type="ECO:0000256" key="18">
    <source>
        <dbReference type="SAM" id="Phobius"/>
    </source>
</evidence>
<keyword evidence="13 18" id="KW-1133">Transmembrane helix</keyword>
<dbReference type="GO" id="GO:0022890">
    <property type="term" value="F:inorganic cation transmembrane transporter activity"/>
    <property type="evidence" value="ECO:0007669"/>
    <property type="project" value="UniProtKB-ARBA"/>
</dbReference>
<keyword evidence="22" id="KW-1185">Reference proteome</keyword>
<dbReference type="InterPro" id="IPR018303">
    <property type="entry name" value="ATPase_P-typ_P_site"/>
</dbReference>
<feature type="transmembrane region" description="Helical" evidence="18">
    <location>
        <begin position="813"/>
        <end position="832"/>
    </location>
</feature>
<evidence type="ECO:0000256" key="7">
    <source>
        <dbReference type="ARBA" id="ARBA00022723"/>
    </source>
</evidence>
<keyword evidence="16 18" id="KW-0472">Membrane</keyword>
<dbReference type="InterPro" id="IPR044492">
    <property type="entry name" value="P_typ_ATPase_HD_dom"/>
</dbReference>
<dbReference type="GO" id="GO:0046872">
    <property type="term" value="F:metal ion binding"/>
    <property type="evidence" value="ECO:0007669"/>
    <property type="project" value="UniProtKB-KW"/>
</dbReference>
<dbReference type="Pfam" id="PF08282">
    <property type="entry name" value="Hydrolase_3"/>
    <property type="match status" value="1"/>
</dbReference>
<dbReference type="InterPro" id="IPR006414">
    <property type="entry name" value="P-type_ATPase_IID"/>
</dbReference>
<dbReference type="SUPFAM" id="SSF81653">
    <property type="entry name" value="Calcium ATPase, transduction domain A"/>
    <property type="match status" value="1"/>
</dbReference>
<feature type="transmembrane region" description="Helical" evidence="18">
    <location>
        <begin position="773"/>
        <end position="793"/>
    </location>
</feature>